<evidence type="ECO:0000313" key="1">
    <source>
        <dbReference type="EMBL" id="KRN00196.1"/>
    </source>
</evidence>
<dbReference type="Proteomes" id="UP000051638">
    <property type="component" value="Unassembled WGS sequence"/>
</dbReference>
<name>A0A0R2DJZ9_9LACO</name>
<sequence>MSQRPKFVAANTPFFDLDDLAQRFDVLEFSDYLQVRPETVYIKQLRQPLHRFGKTYHTALVEISGRCLLTPQRPSQLIVAYSQQGLTSCRFWQWVAAALNVRPLPYFAGENSFIPEKSPLRQQTSWIGSRWYDQVNTVQKATYVTFTQPATQQQVVVQVQISQKQLLRQLARVRALLVNVQQLLHHEFSQVLPSSQLQVVIPPNLPLAADLQLPALSAALLRRFIYQHHNRDIADLTAERYGDIDDILAQADYHLWPPRELTSFRRELARLGFCKRDA</sequence>
<dbReference type="EMBL" id="AYYI01000001">
    <property type="protein sequence ID" value="KRN00196.1"/>
    <property type="molecule type" value="Genomic_DNA"/>
</dbReference>
<organism evidence="1 2">
    <name type="scientific">Loigolactobacillus rennini DSM 20253</name>
    <dbReference type="NCBI Taxonomy" id="1423796"/>
    <lineage>
        <taxon>Bacteria</taxon>
        <taxon>Bacillati</taxon>
        <taxon>Bacillota</taxon>
        <taxon>Bacilli</taxon>
        <taxon>Lactobacillales</taxon>
        <taxon>Lactobacillaceae</taxon>
        <taxon>Loigolactobacillus</taxon>
    </lineage>
</organism>
<dbReference type="AlphaFoldDB" id="A0A0R2DJZ9"/>
<gene>
    <name evidence="1" type="ORF">FC24_GL000024</name>
</gene>
<comment type="caution">
    <text evidence="1">The sequence shown here is derived from an EMBL/GenBank/DDBJ whole genome shotgun (WGS) entry which is preliminary data.</text>
</comment>
<protein>
    <submittedName>
        <fullName evidence="1">Uncharacterized protein</fullName>
    </submittedName>
</protein>
<evidence type="ECO:0000313" key="2">
    <source>
        <dbReference type="Proteomes" id="UP000051638"/>
    </source>
</evidence>
<dbReference type="RefSeq" id="WP_057872840.1">
    <property type="nucleotide sequence ID" value="NZ_AYYI01000001.1"/>
</dbReference>
<keyword evidence="2" id="KW-1185">Reference proteome</keyword>
<reference evidence="1 2" key="1">
    <citation type="journal article" date="2015" name="Genome Announc.">
        <title>Expanding the biotechnology potential of lactobacilli through comparative genomics of 213 strains and associated genera.</title>
        <authorList>
            <person name="Sun Z."/>
            <person name="Harris H.M."/>
            <person name="McCann A."/>
            <person name="Guo C."/>
            <person name="Argimon S."/>
            <person name="Zhang W."/>
            <person name="Yang X."/>
            <person name="Jeffery I.B."/>
            <person name="Cooney J.C."/>
            <person name="Kagawa T.F."/>
            <person name="Liu W."/>
            <person name="Song Y."/>
            <person name="Salvetti E."/>
            <person name="Wrobel A."/>
            <person name="Rasinkangas P."/>
            <person name="Parkhill J."/>
            <person name="Rea M.C."/>
            <person name="O'Sullivan O."/>
            <person name="Ritari J."/>
            <person name="Douillard F.P."/>
            <person name="Paul Ross R."/>
            <person name="Yang R."/>
            <person name="Briner A.E."/>
            <person name="Felis G.E."/>
            <person name="de Vos W.M."/>
            <person name="Barrangou R."/>
            <person name="Klaenhammer T.R."/>
            <person name="Caufield P.W."/>
            <person name="Cui Y."/>
            <person name="Zhang H."/>
            <person name="O'Toole P.W."/>
        </authorList>
    </citation>
    <scope>NUCLEOTIDE SEQUENCE [LARGE SCALE GENOMIC DNA]</scope>
    <source>
        <strain evidence="1 2">DSM 20253</strain>
    </source>
</reference>
<dbReference type="OrthoDB" id="2267248at2"/>
<accession>A0A0R2DJZ9</accession>
<dbReference type="PATRIC" id="fig|1423796.3.peg.24"/>
<proteinExistence type="predicted"/>